<reference evidence="1 2" key="1">
    <citation type="journal article" date="2008" name="Biol. Direct">
        <title>Complete genome sequence of the extremely acidophilic methanotroph isolate V4, Methylacidiphilum infernorum, a representative of the bacterial phylum Verrucomicrobia.</title>
        <authorList>
            <person name="Hou S."/>
            <person name="Makarova K.S."/>
            <person name="Saw J.H."/>
            <person name="Senin P."/>
            <person name="Ly B.V."/>
            <person name="Zhou Z."/>
            <person name="Ren Y."/>
            <person name="Wang J."/>
            <person name="Galperin M.Y."/>
            <person name="Omelchenko M.V."/>
            <person name="Wolf Y.I."/>
            <person name="Yutin N."/>
            <person name="Koonin E.V."/>
            <person name="Stott M.B."/>
            <person name="Mountain B.W."/>
            <person name="Crowe M.A."/>
            <person name="Smirnova A.V."/>
            <person name="Dunfield P.F."/>
            <person name="Feng L."/>
            <person name="Wang L."/>
            <person name="Alam M."/>
        </authorList>
    </citation>
    <scope>NUCLEOTIDE SEQUENCE [LARGE SCALE GENOMIC DNA]</scope>
    <source>
        <strain evidence="2">Isolate V4</strain>
    </source>
</reference>
<proteinExistence type="predicted"/>
<dbReference type="KEGG" id="min:Minf_0347"/>
<dbReference type="EMBL" id="CP000975">
    <property type="protein sequence ID" value="ACD82405.1"/>
    <property type="molecule type" value="Genomic_DNA"/>
</dbReference>
<evidence type="ECO:0000313" key="1">
    <source>
        <dbReference type="EMBL" id="ACD82405.1"/>
    </source>
</evidence>
<dbReference type="Proteomes" id="UP000009149">
    <property type="component" value="Chromosome"/>
</dbReference>
<protein>
    <submittedName>
        <fullName evidence="1">Uncharacterized protein</fullName>
    </submittedName>
</protein>
<name>B3DYC8_METI4</name>
<accession>B3DYC8</accession>
<evidence type="ECO:0000313" key="2">
    <source>
        <dbReference type="Proteomes" id="UP000009149"/>
    </source>
</evidence>
<dbReference type="HOGENOM" id="CLU_2617948_0_0_0"/>
<organism evidence="1 2">
    <name type="scientific">Methylacidiphilum infernorum (isolate V4)</name>
    <name type="common">Methylokorus infernorum (strain V4)</name>
    <dbReference type="NCBI Taxonomy" id="481448"/>
    <lineage>
        <taxon>Bacteria</taxon>
        <taxon>Pseudomonadati</taxon>
        <taxon>Verrucomicrobiota</taxon>
        <taxon>Methylacidiphilae</taxon>
        <taxon>Methylacidiphilales</taxon>
        <taxon>Methylacidiphilaceae</taxon>
        <taxon>Methylacidiphilum (ex Ratnadevi et al. 2023)</taxon>
    </lineage>
</organism>
<dbReference type="AlphaFoldDB" id="B3DYC8"/>
<sequence length="78" mass="8880">MRMQYQSLAPCWQNNLTPKKQRMLSGSPPPPAFLWHRVFAVTDPGTRNGLLPVGAGSFSYIERLIHLKSIKKLLLDIF</sequence>
<gene>
    <name evidence="1" type="ordered locus">Minf_0347</name>
</gene>